<dbReference type="InterPro" id="IPR016181">
    <property type="entry name" value="Acyl_CoA_acyltransferase"/>
</dbReference>
<evidence type="ECO:0000313" key="3">
    <source>
        <dbReference type="Proteomes" id="UP001224359"/>
    </source>
</evidence>
<proteinExistence type="predicted"/>
<dbReference type="Gene3D" id="3.40.630.30">
    <property type="match status" value="1"/>
</dbReference>
<dbReference type="EMBL" id="JAUSTQ010000018">
    <property type="protein sequence ID" value="MDQ0160774.1"/>
    <property type="molecule type" value="Genomic_DNA"/>
</dbReference>
<dbReference type="SUPFAM" id="SSF55729">
    <property type="entry name" value="Acyl-CoA N-acyltransferases (Nat)"/>
    <property type="match status" value="1"/>
</dbReference>
<evidence type="ECO:0000313" key="2">
    <source>
        <dbReference type="EMBL" id="MDQ0160774.1"/>
    </source>
</evidence>
<organism evidence="2 3">
    <name type="scientific">Alkalibacillus salilacus</name>
    <dbReference type="NCBI Taxonomy" id="284582"/>
    <lineage>
        <taxon>Bacteria</taxon>
        <taxon>Bacillati</taxon>
        <taxon>Bacillota</taxon>
        <taxon>Bacilli</taxon>
        <taxon>Bacillales</taxon>
        <taxon>Bacillaceae</taxon>
        <taxon>Alkalibacillus</taxon>
    </lineage>
</organism>
<accession>A0ABT9VIN1</accession>
<comment type="caution">
    <text evidence="2">The sequence shown here is derived from an EMBL/GenBank/DDBJ whole genome shotgun (WGS) entry which is preliminary data.</text>
</comment>
<sequence length="153" mass="18013">MVFEEINLNKHRDKVIEFRRDSFKTSFGDASAFEEDDYLSWLNEKIKQFPKGFVLAKEDDLYIGQLELTIREYEGYDIGYVHLYYLMPEMRGVGKGTALHNYAKDFFGKYDVSEYHLRVSPSNMAARQFYHKIGMEEVGSEFDGKVIRMKGYL</sequence>
<keyword evidence="3" id="KW-1185">Reference proteome</keyword>
<protein>
    <submittedName>
        <fullName evidence="2">RimJ/RimL family protein N-acetyltransferase</fullName>
    </submittedName>
</protein>
<reference evidence="2 3" key="1">
    <citation type="submission" date="2023-07" db="EMBL/GenBank/DDBJ databases">
        <title>Genomic Encyclopedia of Type Strains, Phase IV (KMG-IV): sequencing the most valuable type-strain genomes for metagenomic binning, comparative biology and taxonomic classification.</title>
        <authorList>
            <person name="Goeker M."/>
        </authorList>
    </citation>
    <scope>NUCLEOTIDE SEQUENCE [LARGE SCALE GENOMIC DNA]</scope>
    <source>
        <strain evidence="2 3">DSM 16460</strain>
    </source>
</reference>
<dbReference type="CDD" id="cd04301">
    <property type="entry name" value="NAT_SF"/>
    <property type="match status" value="1"/>
</dbReference>
<gene>
    <name evidence="2" type="ORF">J2S77_002781</name>
</gene>
<dbReference type="PROSITE" id="PS51186">
    <property type="entry name" value="GNAT"/>
    <property type="match status" value="1"/>
</dbReference>
<name>A0ABT9VIN1_9BACI</name>
<dbReference type="Pfam" id="PF00583">
    <property type="entry name" value="Acetyltransf_1"/>
    <property type="match status" value="1"/>
</dbReference>
<dbReference type="InterPro" id="IPR000182">
    <property type="entry name" value="GNAT_dom"/>
</dbReference>
<evidence type="ECO:0000259" key="1">
    <source>
        <dbReference type="PROSITE" id="PS51186"/>
    </source>
</evidence>
<feature type="domain" description="N-acetyltransferase" evidence="1">
    <location>
        <begin position="1"/>
        <end position="153"/>
    </location>
</feature>
<dbReference type="Proteomes" id="UP001224359">
    <property type="component" value="Unassembled WGS sequence"/>
</dbReference>